<name>A0AA85ALM4_9TREM</name>
<evidence type="ECO:0000259" key="8">
    <source>
        <dbReference type="Pfam" id="PF10180"/>
    </source>
</evidence>
<dbReference type="PANTHER" id="PTHR23426:SF76">
    <property type="entry name" value="ADRENODOXIN-LIKE PROTEIN 2, MITOCHONDRIAL"/>
    <property type="match status" value="1"/>
</dbReference>
<keyword evidence="2" id="KW-0479">Metal-binding</keyword>
<protein>
    <recommendedName>
        <fullName evidence="11">2Fe-2S ferredoxin-type domain-containing protein</fullName>
    </recommendedName>
</protein>
<evidence type="ECO:0000256" key="5">
    <source>
        <dbReference type="ARBA" id="ARBA00034078"/>
    </source>
</evidence>
<evidence type="ECO:0000256" key="6">
    <source>
        <dbReference type="SAM" id="MobiDB-lite"/>
    </source>
</evidence>
<dbReference type="AlphaFoldDB" id="A0AA85ALM4"/>
<dbReference type="Pfam" id="PF10180">
    <property type="entry name" value="WKF"/>
    <property type="match status" value="1"/>
</dbReference>
<dbReference type="GO" id="GO:0046872">
    <property type="term" value="F:metal ion binding"/>
    <property type="evidence" value="ECO:0007669"/>
    <property type="project" value="UniProtKB-KW"/>
</dbReference>
<keyword evidence="3" id="KW-0408">Iron</keyword>
<evidence type="ECO:0000256" key="3">
    <source>
        <dbReference type="ARBA" id="ARBA00023004"/>
    </source>
</evidence>
<dbReference type="InterPro" id="IPR018298">
    <property type="entry name" value="Adrenodoxin_Fe-S_BS"/>
</dbReference>
<feature type="compositionally biased region" description="Basic residues" evidence="6">
    <location>
        <begin position="184"/>
        <end position="208"/>
    </location>
</feature>
<dbReference type="Gene3D" id="3.10.20.30">
    <property type="match status" value="1"/>
</dbReference>
<feature type="region of interest" description="Disordered" evidence="6">
    <location>
        <begin position="174"/>
        <end position="220"/>
    </location>
</feature>
<dbReference type="InterPro" id="IPR001041">
    <property type="entry name" value="2Fe-2S_ferredoxin-type"/>
</dbReference>
<evidence type="ECO:0000259" key="7">
    <source>
        <dbReference type="Pfam" id="PF00111"/>
    </source>
</evidence>
<feature type="compositionally biased region" description="Basic and acidic residues" evidence="6">
    <location>
        <begin position="174"/>
        <end position="183"/>
    </location>
</feature>
<proteinExistence type="predicted"/>
<evidence type="ECO:0000313" key="10">
    <source>
        <dbReference type="WBParaSite" id="SMRG1_92820.1"/>
    </source>
</evidence>
<dbReference type="InterPro" id="IPR019327">
    <property type="entry name" value="WKF"/>
</dbReference>
<dbReference type="GO" id="GO:0140647">
    <property type="term" value="P:P450-containing electron transport chain"/>
    <property type="evidence" value="ECO:0007669"/>
    <property type="project" value="InterPro"/>
</dbReference>
<evidence type="ECO:0008006" key="11">
    <source>
        <dbReference type="Google" id="ProtNLM"/>
    </source>
</evidence>
<dbReference type="Pfam" id="PF00111">
    <property type="entry name" value="Fer2"/>
    <property type="match status" value="1"/>
</dbReference>
<keyword evidence="4" id="KW-0411">Iron-sulfur</keyword>
<organism evidence="9 10">
    <name type="scientific">Schistosoma margrebowiei</name>
    <dbReference type="NCBI Taxonomy" id="48269"/>
    <lineage>
        <taxon>Eukaryota</taxon>
        <taxon>Metazoa</taxon>
        <taxon>Spiralia</taxon>
        <taxon>Lophotrochozoa</taxon>
        <taxon>Platyhelminthes</taxon>
        <taxon>Trematoda</taxon>
        <taxon>Digenea</taxon>
        <taxon>Strigeidida</taxon>
        <taxon>Schistosomatoidea</taxon>
        <taxon>Schistosomatidae</taxon>
        <taxon>Schistosoma</taxon>
    </lineage>
</organism>
<dbReference type="GO" id="GO:0009055">
    <property type="term" value="F:electron transfer activity"/>
    <property type="evidence" value="ECO:0007669"/>
    <property type="project" value="TreeGrafter"/>
</dbReference>
<feature type="domain" description="2Fe-2S ferredoxin-type" evidence="7">
    <location>
        <begin position="40"/>
        <end position="121"/>
    </location>
</feature>
<feature type="domain" description="WKF" evidence="8">
    <location>
        <begin position="229"/>
        <end position="291"/>
    </location>
</feature>
<comment type="cofactor">
    <cofactor evidence="5">
        <name>[2Fe-2S] cluster</name>
        <dbReference type="ChEBI" id="CHEBI:190135"/>
    </cofactor>
</comment>
<dbReference type="Proteomes" id="UP000050790">
    <property type="component" value="Unassembled WGS sequence"/>
</dbReference>
<dbReference type="CDD" id="cd00207">
    <property type="entry name" value="fer2"/>
    <property type="match status" value="1"/>
</dbReference>
<sequence>MLTLLRLARCSFRSGFVTSLSRSVSGQPKKCVNITFAWKNGCNKTVNAKIGDNLLDVVLDNDVDIDGFGACEGTLACSTCHLIFAKKDFDNLRDPLTEEEQDMLDLAYGLTDTSRLGCQVKSQYTMHVRRILLIFVLQRQILSDCSLEFSLRSTFRNTDIKLHKSPKSILTKSLKSENPEDFKQKRKNKNLSKLKKYKKRQLKKKHSSKQIANERKTKTSNETQEEALNYLRIWHEDYENWKFKKLLQSWLIKNALDRKMVPSSEFRIFKQYIKGLVGCARQNLLNQCSKIIEEQTDGLETCTEVVSKGDMSPDNIIGQQKSEYSTARKRAKKICAVLSKTSGVQ</sequence>
<dbReference type="WBParaSite" id="SMRG1_92820.1">
    <property type="protein sequence ID" value="SMRG1_92820.1"/>
    <property type="gene ID" value="SMRG1_92820"/>
</dbReference>
<keyword evidence="1" id="KW-0001">2Fe-2S</keyword>
<dbReference type="PROSITE" id="PS00814">
    <property type="entry name" value="ADX"/>
    <property type="match status" value="1"/>
</dbReference>
<evidence type="ECO:0000313" key="9">
    <source>
        <dbReference type="Proteomes" id="UP000050790"/>
    </source>
</evidence>
<dbReference type="PANTHER" id="PTHR23426">
    <property type="entry name" value="FERREDOXIN/ADRENODOXIN"/>
    <property type="match status" value="1"/>
</dbReference>
<accession>A0AA85ALM4</accession>
<dbReference type="InterPro" id="IPR012675">
    <property type="entry name" value="Beta-grasp_dom_sf"/>
</dbReference>
<dbReference type="InterPro" id="IPR036010">
    <property type="entry name" value="2Fe-2S_ferredoxin-like_sf"/>
</dbReference>
<dbReference type="InterPro" id="IPR001055">
    <property type="entry name" value="Adrenodoxin-like"/>
</dbReference>
<dbReference type="GO" id="GO:0051537">
    <property type="term" value="F:2 iron, 2 sulfur cluster binding"/>
    <property type="evidence" value="ECO:0007669"/>
    <property type="project" value="UniProtKB-KW"/>
</dbReference>
<evidence type="ECO:0000256" key="4">
    <source>
        <dbReference type="ARBA" id="ARBA00023014"/>
    </source>
</evidence>
<evidence type="ECO:0000256" key="2">
    <source>
        <dbReference type="ARBA" id="ARBA00022723"/>
    </source>
</evidence>
<reference evidence="10" key="1">
    <citation type="submission" date="2023-11" db="UniProtKB">
        <authorList>
            <consortium name="WormBaseParasite"/>
        </authorList>
    </citation>
    <scope>IDENTIFICATION</scope>
</reference>
<dbReference type="GO" id="GO:0005739">
    <property type="term" value="C:mitochondrion"/>
    <property type="evidence" value="ECO:0007669"/>
    <property type="project" value="TreeGrafter"/>
</dbReference>
<evidence type="ECO:0000256" key="1">
    <source>
        <dbReference type="ARBA" id="ARBA00022714"/>
    </source>
</evidence>
<dbReference type="SUPFAM" id="SSF54292">
    <property type="entry name" value="2Fe-2S ferredoxin-like"/>
    <property type="match status" value="1"/>
</dbReference>
<dbReference type="PRINTS" id="PR00355">
    <property type="entry name" value="ADRENODOXIN"/>
</dbReference>